<dbReference type="OrthoDB" id="5426988at2759"/>
<dbReference type="Gene3D" id="3.40.50.300">
    <property type="entry name" value="P-loop containing nucleotide triphosphate hydrolases"/>
    <property type="match status" value="1"/>
</dbReference>
<evidence type="ECO:0000313" key="2">
    <source>
        <dbReference type="Proteomes" id="UP000193689"/>
    </source>
</evidence>
<sequence>MDPLKHEAPGCLVYINGYPGVGKLTIATHLCTLLGSSRALLIDNHQLIDPVTIPRSAGEAYYAERRRIRQAALENYVLAPQMQNKIIVFTDSQVVGPVGPGVAAEFEAAARQSGRAFLPVYITCLEEENWRRLGSEERGKGGKGKLMDVDILKGIIRDMELFRFADVPGLSIDATTRKPEDAAGEILLAIKDIVGLGE</sequence>
<dbReference type="SUPFAM" id="SSF52540">
    <property type="entry name" value="P-loop containing nucleoside triphosphate hydrolases"/>
    <property type="match status" value="1"/>
</dbReference>
<name>A0A1Y2E3K1_9PEZI</name>
<organism evidence="1 2">
    <name type="scientific">Pseudomassariella vexata</name>
    <dbReference type="NCBI Taxonomy" id="1141098"/>
    <lineage>
        <taxon>Eukaryota</taxon>
        <taxon>Fungi</taxon>
        <taxon>Dikarya</taxon>
        <taxon>Ascomycota</taxon>
        <taxon>Pezizomycotina</taxon>
        <taxon>Sordariomycetes</taxon>
        <taxon>Xylariomycetidae</taxon>
        <taxon>Amphisphaeriales</taxon>
        <taxon>Pseudomassariaceae</taxon>
        <taxon>Pseudomassariella</taxon>
    </lineage>
</organism>
<dbReference type="EMBL" id="MCFJ01000005">
    <property type="protein sequence ID" value="ORY66133.1"/>
    <property type="molecule type" value="Genomic_DNA"/>
</dbReference>
<accession>A0A1Y2E3K1</accession>
<dbReference type="Proteomes" id="UP000193689">
    <property type="component" value="Unassembled WGS sequence"/>
</dbReference>
<dbReference type="RefSeq" id="XP_040717097.1">
    <property type="nucleotide sequence ID" value="XM_040855777.1"/>
</dbReference>
<gene>
    <name evidence="1" type="ORF">BCR38DRAFT_340299</name>
</gene>
<evidence type="ECO:0000313" key="1">
    <source>
        <dbReference type="EMBL" id="ORY66133.1"/>
    </source>
</evidence>
<dbReference type="AlphaFoldDB" id="A0A1Y2E3K1"/>
<proteinExistence type="predicted"/>
<evidence type="ECO:0008006" key="3">
    <source>
        <dbReference type="Google" id="ProtNLM"/>
    </source>
</evidence>
<dbReference type="InterPro" id="IPR027417">
    <property type="entry name" value="P-loop_NTPase"/>
</dbReference>
<comment type="caution">
    <text evidence="1">The sequence shown here is derived from an EMBL/GenBank/DDBJ whole genome shotgun (WGS) entry which is preliminary data.</text>
</comment>
<keyword evidence="2" id="KW-1185">Reference proteome</keyword>
<reference evidence="1 2" key="1">
    <citation type="submission" date="2016-07" db="EMBL/GenBank/DDBJ databases">
        <title>Pervasive Adenine N6-methylation of Active Genes in Fungi.</title>
        <authorList>
            <consortium name="DOE Joint Genome Institute"/>
            <person name="Mondo S.J."/>
            <person name="Dannebaum R.O."/>
            <person name="Kuo R.C."/>
            <person name="Labutti K."/>
            <person name="Haridas S."/>
            <person name="Kuo A."/>
            <person name="Salamov A."/>
            <person name="Ahrendt S.R."/>
            <person name="Lipzen A."/>
            <person name="Sullivan W."/>
            <person name="Andreopoulos W.B."/>
            <person name="Clum A."/>
            <person name="Lindquist E."/>
            <person name="Daum C."/>
            <person name="Ramamoorthy G.K."/>
            <person name="Gryganskyi A."/>
            <person name="Culley D."/>
            <person name="Magnuson J.K."/>
            <person name="James T.Y."/>
            <person name="O'Malley M.A."/>
            <person name="Stajich J.E."/>
            <person name="Spatafora J.W."/>
            <person name="Visel A."/>
            <person name="Grigoriev I.V."/>
        </authorList>
    </citation>
    <scope>NUCLEOTIDE SEQUENCE [LARGE SCALE GENOMIC DNA]</scope>
    <source>
        <strain evidence="1 2">CBS 129021</strain>
    </source>
</reference>
<dbReference type="STRING" id="1141098.A0A1Y2E3K1"/>
<protein>
    <recommendedName>
        <fullName evidence="3">P-loop containing nucleoside triphosphate hydrolase protein</fullName>
    </recommendedName>
</protein>
<dbReference type="GeneID" id="63771989"/>
<dbReference type="InParanoid" id="A0A1Y2E3K1"/>